<evidence type="ECO:0000259" key="4">
    <source>
        <dbReference type="Pfam" id="PF18413"/>
    </source>
</evidence>
<dbReference type="RefSeq" id="WP_308993434.1">
    <property type="nucleotide sequence ID" value="NZ_CP155618.1"/>
</dbReference>
<sequence>MDKLKLTSKKISKTDVSNIHLALRKLNLKVDKTELEIKNLGVSTTNAIKEFQKKKKLPATGKLNKKTIDILNVELFDAHHTNSKTRTVKLHDLLERLSIEIPKEEKQNRATGPETRKAIKSLQKEVGLKADGKISEALLNELHEKVIAKKYTTKTQIGNLQSTLQKALKIAKLPVEITETELKSKKIGASSKKAIQELQTKYNLPATGKLDKSTLDKIQSIAASKGVPVKWMKKASAQDLKLSRGNMSINVTSARVADLQKTLSYLGYKIAAKEYNTQTFGKTTYKAVIAYQKINGLPQTGKIDSKTSKILNKKVKLANPETEEIYNKYRIKGSVRDIIHNRKGNMVLHIHEKLIDGENKEPLMTKKNHSNGFFDIIYSPPIDKITGLPKAKFHLIVKLLDEKDKLITSKIIYNAAKTQWINFNLSGEKYLGDSQFFTTQKILGKALGNVNILTVKETDENKQITELSTQTGLSIDNLMCYLLAIHIANDNTFPATLNAEVFYAFIIQNLPQELPGNLLQATNDWETMPQLVELAKNGIIFSDDQLVEETLNNAISENLVSLKVKINIDSIKKSFADFRQTFTLEKPILIGNANLKLLLDESSISSQNYNLIANQFYISKGINNDFWEAIKADGTIKNKDITDFEAIVKLGNITKNHISTIQFIKKDIGPGKPFNKASDIAKLSEKEFSKLIKDNGNKVPDNIPGDTITEKVKTYAAVLQQRAEFTYPMVSLVSAVKKGGEHPLKKLDEVEKFVDNHEDIDFKTENFDKYLNDNNITIDKSVREEVKVFQRIHKLTPKAAAGQVLIEEGLHSSSRIYALSKTRITTLFEKKGIEPKYAVKLYEQAKSQYAQILGKLMEYTPQIHWGSPQAIIKQTYTKKEIKDALGDIPNLETLFGTLDFCECEHCKSLYGPAAYFTDLLRFLKEHDSLIEQGGNTLNVKDVLFERRPDLGKIKLNCENTNTPMPYIDLVCELLENHIAPKQEDFDFQTTMSASELRAIPQHIRPHAYNTLAEANYPMDTSFNLWQEETRTYLNYLRVPRFELMEAFQDISNPLNKVPKDVFIAAEYFGISSHETKIITKTTDASVVKQNIYWGFNTNQTSVAVSDFMDRTKLTYTELLQLLLVKFVNDPTIPSKSVIERPVDTCDVDTQVITNLNVSKFDIMHRFIRLWRKTGWEMWELDLLLRNTKIGNKTINEDTLINLKKFKLLQGKLKVKFEILLSFYDYINTEERIYPLQANIKVPNLYDQLFRNVTITNPVDTHFKTLPLNAPIILGENTSAPYNGYTPVPTILSALAITQTDFEILKAKTDNSLSLNSLSILLRYTYLAKGLKISITDLTMLQKIKGLANPFNSLQETIDYVETMETIKASGFSLQELDYVINYDAESPLGLREESIIQYIHALRNIIIKNKETIDSLGLNDTLNNLILSFDADALLVVSDVQILIDILPLQNALKVLNEKFINADFSIQETEYILQFANGFDKNNLVSNIKILQENINTLLGQNKKQILSHIANTFNLSDQQATILLENLILPGQAKTLSEILSDKSLLSIVPSGEFIEISVTNFSNHFKAYALLHKVSILLQRIKISTENLEWFIIHHSDLGTLNFSELPITSTITNYYNSWLALYKLISFKSKYPEPENVSMINILEMAIDATVSKEDLLSELSKLTQWDFDELKILVTNLKLKHAIGNLDYTNYKTYWRLHNCIAQAKLTGVNIKTMFLWSNREDINTQSNIAIQTRFAIKSKYENEDWLQKITPLMDDLRDRKRKALVAYHMEESQRNEAPTVVFQGDNIPNPLFWKDANALYKYLLIDVEMSSCQLTSRIKQGISSIQLFVQRCFLNLENRYVQVSQEEKEDVASENAWSQWKWMKVYRIWEANRKVFFYPENWIEPELRDDKSPFFEELENELLQNEITHDNVETAYLSYIHKVDEVANLEVSGVYHERENLNLSEIGYETNFVHVVARTKSIPPIYYYRKYDLNYSTWTAWEKIEVDIEGDQVIPVIYNRKLHLFWLVFMEKAQRTTKTPPAEPSSGSQDAPEPQKMLEIQLAWSIQKEKGWSSKKISKNKMIHPWERPRYAYNLKPYYKPLTNELWLDIYLSTAKEFNDRKFYDPIQNKKVRVTHNYFNETYKPWHSSSFVFNGDVKELNMRGLNSYFHFEIFGSSYDVMLNTTSYEYVHNNFGEDGAKIKKLSTTEDGPRLRLPYGMHFHNTHLTNNKVHSPNNSNLRILKPNGGSPTLLTGAHNPFELVITQQDIQIGAEHPMFYQDHERAFFIQPEWQKRFDQYGQLISSTKKYRFQPFYHPYTTLFLRELNRDGMDGLLNRKLQTKPESYTPKNNFNFSTSYYPNNQLVTVDDEAKKDRLDFSFGGAYSIYNWETFFHGPILIATKLSQNQRFEESMRWFHYIFDPTNIEALPTPQRYWVTKPFYEHNSADYRKQRIENILSNINDDENKDLLKAWRNNPFKPHLIARYRPVAYQRNVVMKYLDNLIAWGDQLFRRDSIESINEASLLYMLAYEILGDRPQKIPNVNREELSFNEIENKLDDFGNASVDVIIEDTLLPIEVVPSTGGSEPMPKIETFYFCIPNNSDLIKYWDTVEDRLFKIRHCMNIEGIVRQLPLFQPPIDPALLVKAAAAGMDLNSVLNDITAGTPHYRFRVIVQKAIDFVNDVKQLGDKLLSVLEKKDVEALSILRSQHEIELLKAIKEVKKKEIDEAVEIVGSMNKAKSSAEERKNYYENKDFINALEAASLILSGGSVVMTGIAGIHNLIASFLHQIPNFSIGISGFGGTPNVTMSVGGGMFASSLQAQGSAVSAVGTMLSQISTMLNTVSGYQRRKEDWDFQGRLADIDIDQIQFQINAAQIRQSIAEKELENQDLQIENAKTVGDYMRNKYTNEQLYNWMITQISTIYFQAYQLAYDMAKKAEKCYQYELGVQNSSYIQFGYWDSLKKGLLSGDKLLHDLRRLETAYIDQNKRELEITKHISLAKIAPLSLMTLKETGQCILSLPEWIFNMDYPGHYMRRIKSVSVSIPCIAGPYTSVNCSLVMIKNEIRIDATLSGGIYEKVDENDLRFKTQLGAISSIATSHGQADSGMFELNFNDERYLPFEGAGVISEWQISMPHENNHFDFASISDMIIHVNYTSRDGGSTLAGPANTQLQNLIPQNSVKLFSLKHEFPNEWHKFIFPSNDLDQEFIVNLKSEHYPFFLRGNINNLKIKKMEIIIESKVDSDFELMMKVTNTDYEAAVSNVSPDPSFNNVHYTTRNYEAGIKPDALGELRFKLKVQGAPANFTSLTSDQIDDLFILCYTTE</sequence>
<dbReference type="EMBL" id="CP155618">
    <property type="protein sequence ID" value="XBL12986.1"/>
    <property type="molecule type" value="Genomic_DNA"/>
</dbReference>
<reference evidence="6" key="1">
    <citation type="submission" date="2024-04" db="EMBL/GenBank/DDBJ databases">
        <title>Mariniflexile litorale, isolated from the shallow sediments of the Sea of Japan.</title>
        <authorList>
            <person name="Romanenko L."/>
            <person name="Isaeva M."/>
        </authorList>
    </citation>
    <scope>NUCLEOTIDE SEQUENCE [LARGE SCALE GENOMIC DNA]</scope>
    <source>
        <strain evidence="6">KMM 9835</strain>
    </source>
</reference>
<evidence type="ECO:0000313" key="6">
    <source>
        <dbReference type="EMBL" id="XBL12986.1"/>
    </source>
</evidence>
<gene>
    <name evidence="6" type="ORF">QLS71_011685</name>
</gene>
<dbReference type="InterPro" id="IPR036366">
    <property type="entry name" value="PGBDSf"/>
</dbReference>
<accession>A0AAU7EC62</accession>
<feature type="domain" description="Tc toxin complex TcA C-terminal TcB-binding" evidence="3">
    <location>
        <begin position="2853"/>
        <end position="3138"/>
    </location>
</feature>
<feature type="domain" description="ABC toxin N-terminal" evidence="5">
    <location>
        <begin position="1760"/>
        <end position="1905"/>
    </location>
</feature>
<feature type="domain" description="Peptidoglycan binding-like" evidence="2">
    <location>
        <begin position="253"/>
        <end position="311"/>
    </location>
</feature>
<proteinExistence type="predicted"/>
<dbReference type="InterPro" id="IPR046839">
    <property type="entry name" value="ABC_toxin_N"/>
</dbReference>
<dbReference type="Proteomes" id="UP001224325">
    <property type="component" value="Chromosome"/>
</dbReference>
<evidence type="ECO:0000313" key="7">
    <source>
        <dbReference type="Proteomes" id="UP001224325"/>
    </source>
</evidence>
<dbReference type="Pfam" id="PF01471">
    <property type="entry name" value="PG_binding_1"/>
    <property type="match status" value="3"/>
</dbReference>
<feature type="domain" description="Neuraminidase-like" evidence="4">
    <location>
        <begin position="1935"/>
        <end position="2068"/>
    </location>
</feature>
<evidence type="ECO:0000259" key="3">
    <source>
        <dbReference type="Pfam" id="PF18276"/>
    </source>
</evidence>
<evidence type="ECO:0000259" key="5">
    <source>
        <dbReference type="Pfam" id="PF20220"/>
    </source>
</evidence>
<dbReference type="KEGG" id="mlil:QLS71_011685"/>
<dbReference type="InterPro" id="IPR041079">
    <property type="entry name" value="Neuraminidase-like"/>
</dbReference>
<name>A0AAU7EC62_9FLAO</name>
<evidence type="ECO:0000256" key="1">
    <source>
        <dbReference type="ARBA" id="ARBA00023026"/>
    </source>
</evidence>
<dbReference type="InterPro" id="IPR040840">
    <property type="entry name" value="TcA_TcB_BD"/>
</dbReference>
<dbReference type="InterPro" id="IPR002477">
    <property type="entry name" value="Peptidoglycan-bd-like"/>
</dbReference>
<dbReference type="Pfam" id="PF18276">
    <property type="entry name" value="TcA_TcB_BD"/>
    <property type="match status" value="1"/>
</dbReference>
<feature type="domain" description="Peptidoglycan binding-like" evidence="2">
    <location>
        <begin position="14"/>
        <end position="71"/>
    </location>
</feature>
<dbReference type="Pfam" id="PF18413">
    <property type="entry name" value="Neuraminidase"/>
    <property type="match status" value="1"/>
</dbReference>
<keyword evidence="1" id="KW-0843">Virulence</keyword>
<dbReference type="Gene3D" id="1.10.101.10">
    <property type="entry name" value="PGBD-like superfamily/PGBD"/>
    <property type="match status" value="1"/>
</dbReference>
<protein>
    <submittedName>
        <fullName evidence="6">Neuraminidase-like domain-containing protein</fullName>
    </submittedName>
</protein>
<dbReference type="SUPFAM" id="SSF47090">
    <property type="entry name" value="PGBD-like"/>
    <property type="match status" value="4"/>
</dbReference>
<evidence type="ECO:0000259" key="2">
    <source>
        <dbReference type="Pfam" id="PF01471"/>
    </source>
</evidence>
<dbReference type="Pfam" id="PF20220">
    <property type="entry name" value="ABC_toxin_N"/>
    <property type="match status" value="1"/>
</dbReference>
<feature type="domain" description="Peptidoglycan binding-like" evidence="2">
    <location>
        <begin position="163"/>
        <end position="218"/>
    </location>
</feature>
<dbReference type="InterPro" id="IPR018003">
    <property type="entry name" value="Insecticidal_toxin/plasmid_vir"/>
</dbReference>
<keyword evidence="7" id="KW-1185">Reference proteome</keyword>
<organism evidence="6 7">
    <name type="scientific">Mariniflexile litorale</name>
    <dbReference type="NCBI Taxonomy" id="3045158"/>
    <lineage>
        <taxon>Bacteria</taxon>
        <taxon>Pseudomonadati</taxon>
        <taxon>Bacteroidota</taxon>
        <taxon>Flavobacteriia</taxon>
        <taxon>Flavobacteriales</taxon>
        <taxon>Flavobacteriaceae</taxon>
        <taxon>Mariniflexile</taxon>
    </lineage>
</organism>
<dbReference type="Pfam" id="PF03538">
    <property type="entry name" value="VRP1"/>
    <property type="match status" value="1"/>
</dbReference>
<dbReference type="InterPro" id="IPR036365">
    <property type="entry name" value="PGBD-like_sf"/>
</dbReference>